<dbReference type="Proteomes" id="UP000765509">
    <property type="component" value="Unassembled WGS sequence"/>
</dbReference>
<organism evidence="2 3">
    <name type="scientific">Austropuccinia psidii MF-1</name>
    <dbReference type="NCBI Taxonomy" id="1389203"/>
    <lineage>
        <taxon>Eukaryota</taxon>
        <taxon>Fungi</taxon>
        <taxon>Dikarya</taxon>
        <taxon>Basidiomycota</taxon>
        <taxon>Pucciniomycotina</taxon>
        <taxon>Pucciniomycetes</taxon>
        <taxon>Pucciniales</taxon>
        <taxon>Sphaerophragmiaceae</taxon>
        <taxon>Austropuccinia</taxon>
    </lineage>
</organism>
<gene>
    <name evidence="2" type="ORF">O181_021594</name>
</gene>
<accession>A0A9Q3CDB4</accession>
<comment type="caution">
    <text evidence="2">The sequence shown here is derived from an EMBL/GenBank/DDBJ whole genome shotgun (WGS) entry which is preliminary data.</text>
</comment>
<feature type="compositionally biased region" description="Polar residues" evidence="1">
    <location>
        <begin position="86"/>
        <end position="108"/>
    </location>
</feature>
<feature type="region of interest" description="Disordered" evidence="1">
    <location>
        <begin position="78"/>
        <end position="108"/>
    </location>
</feature>
<keyword evidence="3" id="KW-1185">Reference proteome</keyword>
<evidence type="ECO:0000256" key="1">
    <source>
        <dbReference type="SAM" id="MobiDB-lite"/>
    </source>
</evidence>
<dbReference type="AlphaFoldDB" id="A0A9Q3CDB4"/>
<protein>
    <submittedName>
        <fullName evidence="2">Uncharacterized protein</fullName>
    </submittedName>
</protein>
<dbReference type="EMBL" id="AVOT02006553">
    <property type="protein sequence ID" value="MBW0481879.1"/>
    <property type="molecule type" value="Genomic_DNA"/>
</dbReference>
<evidence type="ECO:0000313" key="2">
    <source>
        <dbReference type="EMBL" id="MBW0481879.1"/>
    </source>
</evidence>
<evidence type="ECO:0000313" key="3">
    <source>
        <dbReference type="Proteomes" id="UP000765509"/>
    </source>
</evidence>
<dbReference type="OrthoDB" id="3344688at2759"/>
<sequence length="150" mass="16010">MGWGSQTGFLLKLGNTPILGGLKWQLVVALSTCAAEYIALSDSTQHLVQAINKLEQLVSDFDKVIFCDNQAVVQHQDNVGQDRQHAGRSSHQETLGANTSSSTPFPGNPVSFSSPLIIGGDGIGTDWRASFATPGPLLIGNASLTSHHWR</sequence>
<reference evidence="2" key="1">
    <citation type="submission" date="2021-03" db="EMBL/GenBank/DDBJ databases">
        <title>Draft genome sequence of rust myrtle Austropuccinia psidii MF-1, a brazilian biotype.</title>
        <authorList>
            <person name="Quecine M.C."/>
            <person name="Pachon D.M.R."/>
            <person name="Bonatelli M.L."/>
            <person name="Correr F.H."/>
            <person name="Franceschini L.M."/>
            <person name="Leite T.F."/>
            <person name="Margarido G.R.A."/>
            <person name="Almeida C.A."/>
            <person name="Ferrarezi J.A."/>
            <person name="Labate C.A."/>
        </authorList>
    </citation>
    <scope>NUCLEOTIDE SEQUENCE</scope>
    <source>
        <strain evidence="2">MF-1</strain>
    </source>
</reference>
<proteinExistence type="predicted"/>
<name>A0A9Q3CDB4_9BASI</name>